<dbReference type="PANTHER" id="PTHR30204">
    <property type="entry name" value="REDOX-CYCLING DRUG-SENSING TRANSCRIPTIONAL ACTIVATOR SOXR"/>
    <property type="match status" value="1"/>
</dbReference>
<dbReference type="AlphaFoldDB" id="A0A419HXK6"/>
<dbReference type="Pfam" id="PF13411">
    <property type="entry name" value="MerR_1"/>
    <property type="match status" value="1"/>
</dbReference>
<evidence type="ECO:0000256" key="4">
    <source>
        <dbReference type="ARBA" id="ARBA00023163"/>
    </source>
</evidence>
<reference evidence="6 7" key="1">
    <citation type="submission" date="2018-09" db="EMBL/GenBank/DDBJ databases">
        <title>YIM PH 21725 draft genome.</title>
        <authorList>
            <person name="Miao C."/>
        </authorList>
    </citation>
    <scope>NUCLEOTIDE SEQUENCE [LARGE SCALE GENOMIC DNA]</scope>
    <source>
        <strain evidence="7">YIM PH21725</strain>
    </source>
</reference>
<keyword evidence="3" id="KW-0238">DNA-binding</keyword>
<keyword evidence="4" id="KW-0804">Transcription</keyword>
<keyword evidence="7" id="KW-1185">Reference proteome</keyword>
<dbReference type="PROSITE" id="PS50937">
    <property type="entry name" value="HTH_MERR_2"/>
    <property type="match status" value="1"/>
</dbReference>
<organism evidence="6 7">
    <name type="scientific">Amycolatopsis panacis</name>
    <dbReference type="NCBI Taxonomy" id="2340917"/>
    <lineage>
        <taxon>Bacteria</taxon>
        <taxon>Bacillati</taxon>
        <taxon>Actinomycetota</taxon>
        <taxon>Actinomycetes</taxon>
        <taxon>Pseudonocardiales</taxon>
        <taxon>Pseudonocardiaceae</taxon>
        <taxon>Amycolatopsis</taxon>
    </lineage>
</organism>
<evidence type="ECO:0000259" key="5">
    <source>
        <dbReference type="PROSITE" id="PS50937"/>
    </source>
</evidence>
<sequence>MGATSTARAARLTTAAVSAASGYSVQQIRDLEALGVIPPAPRAVNGYREFSSEHVRGLRAYRNLATAIGPVRARQALREVRMVPRDQAVSLLSSFHVALARERDDALAAQGALQMIRAETSVEAEPTAEDSMTITELASALGVRTSALRFWEKVGLVAPERVTLRAGSARRYPVRAIREARITAALRAAGYRIPEVQHAMTSIRQLQDVDDPLKALESRIDAIAKRTLALLWAGADIADIITTA</sequence>
<name>A0A419HXK6_9PSEU</name>
<dbReference type="SUPFAM" id="SSF46955">
    <property type="entry name" value="Putative DNA-binding domain"/>
    <property type="match status" value="2"/>
</dbReference>
<dbReference type="Gene3D" id="1.10.1660.10">
    <property type="match status" value="2"/>
</dbReference>
<feature type="domain" description="HTH merR-type" evidence="5">
    <location>
        <begin position="131"/>
        <end position="202"/>
    </location>
</feature>
<dbReference type="PANTHER" id="PTHR30204:SF69">
    <property type="entry name" value="MERR-FAMILY TRANSCRIPTIONAL REGULATOR"/>
    <property type="match status" value="1"/>
</dbReference>
<dbReference type="Proteomes" id="UP000285112">
    <property type="component" value="Unassembled WGS sequence"/>
</dbReference>
<dbReference type="SMART" id="SM00422">
    <property type="entry name" value="HTH_MERR"/>
    <property type="match status" value="2"/>
</dbReference>
<evidence type="ECO:0000313" key="7">
    <source>
        <dbReference type="Proteomes" id="UP000285112"/>
    </source>
</evidence>
<dbReference type="InterPro" id="IPR000551">
    <property type="entry name" value="MerR-type_HTH_dom"/>
</dbReference>
<gene>
    <name evidence="6" type="ORF">D5S19_22805</name>
</gene>
<evidence type="ECO:0000313" key="6">
    <source>
        <dbReference type="EMBL" id="RJQ81886.1"/>
    </source>
</evidence>
<protein>
    <submittedName>
        <fullName evidence="6">MerR family transcriptional regulator</fullName>
    </submittedName>
</protein>
<dbReference type="EMBL" id="QZFV01000106">
    <property type="protein sequence ID" value="RJQ81886.1"/>
    <property type="molecule type" value="Genomic_DNA"/>
</dbReference>
<proteinExistence type="predicted"/>
<accession>A0A419HXK6</accession>
<keyword evidence="1" id="KW-0678">Repressor</keyword>
<evidence type="ECO:0000256" key="1">
    <source>
        <dbReference type="ARBA" id="ARBA00022491"/>
    </source>
</evidence>
<dbReference type="InterPro" id="IPR009061">
    <property type="entry name" value="DNA-bd_dom_put_sf"/>
</dbReference>
<evidence type="ECO:0000256" key="3">
    <source>
        <dbReference type="ARBA" id="ARBA00023125"/>
    </source>
</evidence>
<dbReference type="InterPro" id="IPR047057">
    <property type="entry name" value="MerR_fam"/>
</dbReference>
<dbReference type="OrthoDB" id="3826383at2"/>
<comment type="caution">
    <text evidence="6">The sequence shown here is derived from an EMBL/GenBank/DDBJ whole genome shotgun (WGS) entry which is preliminary data.</text>
</comment>
<dbReference type="GO" id="GO:0003700">
    <property type="term" value="F:DNA-binding transcription factor activity"/>
    <property type="evidence" value="ECO:0007669"/>
    <property type="project" value="InterPro"/>
</dbReference>
<evidence type="ECO:0000256" key="2">
    <source>
        <dbReference type="ARBA" id="ARBA00023015"/>
    </source>
</evidence>
<dbReference type="GO" id="GO:0003677">
    <property type="term" value="F:DNA binding"/>
    <property type="evidence" value="ECO:0007669"/>
    <property type="project" value="UniProtKB-KW"/>
</dbReference>
<keyword evidence="2" id="KW-0805">Transcription regulation</keyword>